<organism evidence="3 4">
    <name type="scientific">Ajellomyces capsulatus</name>
    <name type="common">Darling's disease fungus</name>
    <name type="synonym">Histoplasma capsulatum</name>
    <dbReference type="NCBI Taxonomy" id="5037"/>
    <lineage>
        <taxon>Eukaryota</taxon>
        <taxon>Fungi</taxon>
        <taxon>Dikarya</taxon>
        <taxon>Ascomycota</taxon>
        <taxon>Pezizomycotina</taxon>
        <taxon>Eurotiomycetes</taxon>
        <taxon>Eurotiomycetidae</taxon>
        <taxon>Onygenales</taxon>
        <taxon>Ajellomycetaceae</taxon>
        <taxon>Histoplasma</taxon>
    </lineage>
</organism>
<proteinExistence type="predicted"/>
<evidence type="ECO:0000256" key="1">
    <source>
        <dbReference type="SAM" id="MobiDB-lite"/>
    </source>
</evidence>
<accession>A0A8H8CY45</accession>
<dbReference type="Proteomes" id="UP000670092">
    <property type="component" value="Unassembled WGS sequence"/>
</dbReference>
<dbReference type="VEuPathDB" id="FungiDB:I7I52_05518"/>
<keyword evidence="2" id="KW-0732">Signal</keyword>
<sequence length="160" mass="17340">MAPSCSSLHFVSLFFFFFFFARCLPRNVHFSLTNASKSPTGNHRPRPSGQPPRKFPVPIHLRVAVSSGGGHDTMELIGSGLKWLATPGRRVAAAAGLALMSPLRFFLQHGCVTVPQNNISAPLLHDYFNVATLCRVSSKLHTVASLSSSRGGGNMPRKPE</sequence>
<evidence type="ECO:0000256" key="2">
    <source>
        <dbReference type="SAM" id="SignalP"/>
    </source>
</evidence>
<protein>
    <recommendedName>
        <fullName evidence="5">Secreted protein</fullName>
    </recommendedName>
</protein>
<feature type="signal peptide" evidence="2">
    <location>
        <begin position="1"/>
        <end position="23"/>
    </location>
</feature>
<reference evidence="3 4" key="1">
    <citation type="submission" date="2021-01" db="EMBL/GenBank/DDBJ databases">
        <title>Chromosome-level genome assembly of a human fungal pathogen reveals clustering of transcriptionally co-regulated genes.</title>
        <authorList>
            <person name="Voorhies M."/>
            <person name="Cohen S."/>
            <person name="Shea T.P."/>
            <person name="Petrus S."/>
            <person name="Munoz J.F."/>
            <person name="Poplawski S."/>
            <person name="Goldman W.E."/>
            <person name="Michael T."/>
            <person name="Cuomo C.A."/>
            <person name="Sil A."/>
            <person name="Beyhan S."/>
        </authorList>
    </citation>
    <scope>NUCLEOTIDE SEQUENCE [LARGE SCALE GENOMIC DNA]</scope>
    <source>
        <strain evidence="3 4">G184AR</strain>
    </source>
</reference>
<name>A0A8H8CY45_AJECA</name>
<evidence type="ECO:0000313" key="4">
    <source>
        <dbReference type="Proteomes" id="UP000670092"/>
    </source>
</evidence>
<feature type="chain" id="PRO_5034259940" description="Secreted protein" evidence="2">
    <location>
        <begin position="24"/>
        <end position="160"/>
    </location>
</feature>
<comment type="caution">
    <text evidence="3">The sequence shown here is derived from an EMBL/GenBank/DDBJ whole genome shotgun (WGS) entry which is preliminary data.</text>
</comment>
<evidence type="ECO:0008006" key="5">
    <source>
        <dbReference type="Google" id="ProtNLM"/>
    </source>
</evidence>
<feature type="region of interest" description="Disordered" evidence="1">
    <location>
        <begin position="34"/>
        <end position="54"/>
    </location>
</feature>
<gene>
    <name evidence="3" type="ORF">I7I52_05518</name>
</gene>
<dbReference type="AlphaFoldDB" id="A0A8H8CY45"/>
<dbReference type="EMBL" id="JAEVHI010000004">
    <property type="protein sequence ID" value="KAG5294017.1"/>
    <property type="molecule type" value="Genomic_DNA"/>
</dbReference>
<evidence type="ECO:0000313" key="3">
    <source>
        <dbReference type="EMBL" id="KAG5294017.1"/>
    </source>
</evidence>